<reference evidence="1 2" key="1">
    <citation type="journal article" date="2021" name="Hortic Res">
        <title>Chromosome-scale assembly of the Dendrobium chrysotoxum genome enhances the understanding of orchid evolution.</title>
        <authorList>
            <person name="Zhang Y."/>
            <person name="Zhang G.Q."/>
            <person name="Zhang D."/>
            <person name="Liu X.D."/>
            <person name="Xu X.Y."/>
            <person name="Sun W.H."/>
            <person name="Yu X."/>
            <person name="Zhu X."/>
            <person name="Wang Z.W."/>
            <person name="Zhao X."/>
            <person name="Zhong W.Y."/>
            <person name="Chen H."/>
            <person name="Yin W.L."/>
            <person name="Huang T."/>
            <person name="Niu S.C."/>
            <person name="Liu Z.J."/>
        </authorList>
    </citation>
    <scope>NUCLEOTIDE SEQUENCE [LARGE SCALE GENOMIC DNA]</scope>
    <source>
        <strain evidence="1">Lindl</strain>
    </source>
</reference>
<evidence type="ECO:0000313" key="2">
    <source>
        <dbReference type="Proteomes" id="UP000775213"/>
    </source>
</evidence>
<keyword evidence="2" id="KW-1185">Reference proteome</keyword>
<dbReference type="AlphaFoldDB" id="A0AAV7G7Z8"/>
<evidence type="ECO:0000313" key="1">
    <source>
        <dbReference type="EMBL" id="KAH0457964.1"/>
    </source>
</evidence>
<sequence>MSPVSHSTASCTTGPTVINSIYSSMDARAFISSSSKEFTSTLGFPPVCLLRDKSSNKLRRPSRMSKNGSSGDVMVTKLGRSRIWKMGREGKEIGKEGSLAWETMRDSYPLKKWWYMDRTVTAWIQ</sequence>
<organism evidence="1 2">
    <name type="scientific">Dendrobium chrysotoxum</name>
    <name type="common">Orchid</name>
    <dbReference type="NCBI Taxonomy" id="161865"/>
    <lineage>
        <taxon>Eukaryota</taxon>
        <taxon>Viridiplantae</taxon>
        <taxon>Streptophyta</taxon>
        <taxon>Embryophyta</taxon>
        <taxon>Tracheophyta</taxon>
        <taxon>Spermatophyta</taxon>
        <taxon>Magnoliopsida</taxon>
        <taxon>Liliopsida</taxon>
        <taxon>Asparagales</taxon>
        <taxon>Orchidaceae</taxon>
        <taxon>Epidendroideae</taxon>
        <taxon>Malaxideae</taxon>
        <taxon>Dendrobiinae</taxon>
        <taxon>Dendrobium</taxon>
    </lineage>
</organism>
<dbReference type="EMBL" id="JAGFBR010000012">
    <property type="protein sequence ID" value="KAH0457964.1"/>
    <property type="molecule type" value="Genomic_DNA"/>
</dbReference>
<protein>
    <submittedName>
        <fullName evidence="1">Uncharacterized protein</fullName>
    </submittedName>
</protein>
<dbReference type="Proteomes" id="UP000775213">
    <property type="component" value="Unassembled WGS sequence"/>
</dbReference>
<name>A0AAV7G7Z8_DENCH</name>
<proteinExistence type="predicted"/>
<comment type="caution">
    <text evidence="1">The sequence shown here is derived from an EMBL/GenBank/DDBJ whole genome shotgun (WGS) entry which is preliminary data.</text>
</comment>
<accession>A0AAV7G7Z8</accession>
<gene>
    <name evidence="1" type="ORF">IEQ34_013279</name>
</gene>